<dbReference type="EMBL" id="JANAVB010026217">
    <property type="protein sequence ID" value="KAJ6819296.1"/>
    <property type="molecule type" value="Genomic_DNA"/>
</dbReference>
<dbReference type="InterPro" id="IPR004883">
    <property type="entry name" value="LOB"/>
</dbReference>
<protein>
    <submittedName>
        <fullName evidence="4">LOB domain-containing protein 36</fullName>
    </submittedName>
</protein>
<evidence type="ECO:0000313" key="7">
    <source>
        <dbReference type="Proteomes" id="UP001140949"/>
    </source>
</evidence>
<name>A0AAX6FSB4_IRIPA</name>
<feature type="region of interest" description="Disordered" evidence="2">
    <location>
        <begin position="150"/>
        <end position="186"/>
    </location>
</feature>
<evidence type="ECO:0000313" key="6">
    <source>
        <dbReference type="EMBL" id="KAJ6852771.1"/>
    </source>
</evidence>
<dbReference type="Pfam" id="PF03195">
    <property type="entry name" value="LOB"/>
    <property type="match status" value="1"/>
</dbReference>
<accession>A0AAX6FSB4</accession>
<evidence type="ECO:0000313" key="4">
    <source>
        <dbReference type="EMBL" id="KAJ6819296.1"/>
    </source>
</evidence>
<gene>
    <name evidence="5" type="ORF">M6B38_253400</name>
    <name evidence="6" type="ORF">M6B38_253405</name>
    <name evidence="4" type="ORF">M6B38_403285</name>
</gene>
<dbReference type="AlphaFoldDB" id="A0AAX6FSB4"/>
<evidence type="ECO:0000259" key="3">
    <source>
        <dbReference type="PROSITE" id="PS50891"/>
    </source>
</evidence>
<dbReference type="PANTHER" id="PTHR31301:SF68">
    <property type="entry name" value="LOB DOMAIN-CONTAINING PROTEIN 32-RELATED"/>
    <property type="match status" value="1"/>
</dbReference>
<dbReference type="Proteomes" id="UP001140949">
    <property type="component" value="Unassembled WGS sequence"/>
</dbReference>
<reference evidence="4" key="2">
    <citation type="submission" date="2023-04" db="EMBL/GenBank/DDBJ databases">
        <authorList>
            <person name="Bruccoleri R.E."/>
            <person name="Oakeley E.J."/>
            <person name="Faust A.-M."/>
            <person name="Dessus-Babus S."/>
            <person name="Altorfer M."/>
            <person name="Burckhardt D."/>
            <person name="Oertli M."/>
            <person name="Naumann U."/>
            <person name="Petersen F."/>
            <person name="Wong J."/>
        </authorList>
    </citation>
    <scope>NUCLEOTIDE SEQUENCE</scope>
    <source>
        <strain evidence="4">GSM-AAB239-AS_SAM_17_03QT</strain>
        <tissue evidence="4">Leaf</tissue>
    </source>
</reference>
<comment type="similarity">
    <text evidence="1">Belongs to the LOB domain-containing protein family.</text>
</comment>
<evidence type="ECO:0000313" key="5">
    <source>
        <dbReference type="EMBL" id="KAJ6852770.1"/>
    </source>
</evidence>
<dbReference type="EMBL" id="JANAVB010001599">
    <property type="protein sequence ID" value="KAJ6852771.1"/>
    <property type="molecule type" value="Genomic_DNA"/>
</dbReference>
<comment type="caution">
    <text evidence="4">The sequence shown here is derived from an EMBL/GenBank/DDBJ whole genome shotgun (WGS) entry which is preliminary data.</text>
</comment>
<organism evidence="4 7">
    <name type="scientific">Iris pallida</name>
    <name type="common">Sweet iris</name>
    <dbReference type="NCBI Taxonomy" id="29817"/>
    <lineage>
        <taxon>Eukaryota</taxon>
        <taxon>Viridiplantae</taxon>
        <taxon>Streptophyta</taxon>
        <taxon>Embryophyta</taxon>
        <taxon>Tracheophyta</taxon>
        <taxon>Spermatophyta</taxon>
        <taxon>Magnoliopsida</taxon>
        <taxon>Liliopsida</taxon>
        <taxon>Asparagales</taxon>
        <taxon>Iridaceae</taxon>
        <taxon>Iridoideae</taxon>
        <taxon>Irideae</taxon>
        <taxon>Iris</taxon>
    </lineage>
</organism>
<feature type="domain" description="LOB" evidence="3">
    <location>
        <begin position="8"/>
        <end position="108"/>
    </location>
</feature>
<sequence>MSSSSSRSPCAACKFLQVNCTQECVFAPYFPADQPDRFYNVHQVFGASNVAKMLNGISPQRRKDVANSLAYEAELRIDPVNGCFGKFLVLYEEIRKKRHDFEVLRREMAADVGSAAADAAAARAAAYATAVVAAEDALRLKVFGPPPPFYNHPQQQEAPPAAPTSGVQMGADEPTEAASSSGQLFW</sequence>
<evidence type="ECO:0000256" key="2">
    <source>
        <dbReference type="SAM" id="MobiDB-lite"/>
    </source>
</evidence>
<dbReference type="PANTHER" id="PTHR31301">
    <property type="entry name" value="LOB DOMAIN-CONTAINING PROTEIN 4-RELATED"/>
    <property type="match status" value="1"/>
</dbReference>
<dbReference type="EMBL" id="JANAVB010001599">
    <property type="protein sequence ID" value="KAJ6852770.1"/>
    <property type="molecule type" value="Genomic_DNA"/>
</dbReference>
<feature type="compositionally biased region" description="Polar residues" evidence="2">
    <location>
        <begin position="177"/>
        <end position="186"/>
    </location>
</feature>
<keyword evidence="7" id="KW-1185">Reference proteome</keyword>
<dbReference type="PROSITE" id="PS50891">
    <property type="entry name" value="LOB"/>
    <property type="match status" value="1"/>
</dbReference>
<proteinExistence type="inferred from homology"/>
<evidence type="ECO:0000256" key="1">
    <source>
        <dbReference type="ARBA" id="ARBA00005474"/>
    </source>
</evidence>
<reference evidence="4" key="1">
    <citation type="journal article" date="2023" name="GigaByte">
        <title>Genome assembly of the bearded iris, Iris pallida Lam.</title>
        <authorList>
            <person name="Bruccoleri R.E."/>
            <person name="Oakeley E.J."/>
            <person name="Faust A.M.E."/>
            <person name="Altorfer M."/>
            <person name="Dessus-Babus S."/>
            <person name="Burckhardt D."/>
            <person name="Oertli M."/>
            <person name="Naumann U."/>
            <person name="Petersen F."/>
            <person name="Wong J."/>
        </authorList>
    </citation>
    <scope>NUCLEOTIDE SEQUENCE</scope>
    <source>
        <strain evidence="4">GSM-AAB239-AS_SAM_17_03QT</strain>
    </source>
</reference>